<dbReference type="InterPro" id="IPR013538">
    <property type="entry name" value="ASHA1/2-like_C"/>
</dbReference>
<comment type="caution">
    <text evidence="3">The sequence shown here is derived from an EMBL/GenBank/DDBJ whole genome shotgun (WGS) entry which is preliminary data.</text>
</comment>
<evidence type="ECO:0000313" key="3">
    <source>
        <dbReference type="EMBL" id="CAG4994626.1"/>
    </source>
</evidence>
<dbReference type="RefSeq" id="WP_215238080.1">
    <property type="nucleotide sequence ID" value="NZ_CAJRAF010000001.1"/>
</dbReference>
<name>A0A916J8X6_9BACT</name>
<protein>
    <recommendedName>
        <fullName evidence="2">Activator of Hsp90 ATPase homologue 1/2-like C-terminal domain-containing protein</fullName>
    </recommendedName>
</protein>
<feature type="domain" description="Activator of Hsp90 ATPase homologue 1/2-like C-terminal" evidence="2">
    <location>
        <begin position="13"/>
        <end position="136"/>
    </location>
</feature>
<gene>
    <name evidence="3" type="ORF">DYBT9275_01432</name>
</gene>
<dbReference type="EMBL" id="CAJRAF010000001">
    <property type="protein sequence ID" value="CAG4994626.1"/>
    <property type="molecule type" value="Genomic_DNA"/>
</dbReference>
<dbReference type="AlphaFoldDB" id="A0A916J8X6"/>
<evidence type="ECO:0000313" key="4">
    <source>
        <dbReference type="Proteomes" id="UP000680038"/>
    </source>
</evidence>
<sequence>MNDYQKHMETDQSAAVVYAALTEHIQHWWSTDLTGAAAQAGDSFTIGFGETRKTFKILEATPCTRVVWTCTKAYIDLNSLQNKGEWVGTRLVWTLDDRGENTTLTFLHEGLSPDLECYTVCEDGWNTFLASLGDYLATGKGAPFLKV</sequence>
<dbReference type="Gene3D" id="3.30.530.20">
    <property type="match status" value="1"/>
</dbReference>
<dbReference type="CDD" id="cd07814">
    <property type="entry name" value="SRPBCC_CalC_Aha1-like"/>
    <property type="match status" value="1"/>
</dbReference>
<proteinExistence type="inferred from homology"/>
<organism evidence="3 4">
    <name type="scientific">Dyadobacter helix</name>
    <dbReference type="NCBI Taxonomy" id="2822344"/>
    <lineage>
        <taxon>Bacteria</taxon>
        <taxon>Pseudomonadati</taxon>
        <taxon>Bacteroidota</taxon>
        <taxon>Cytophagia</taxon>
        <taxon>Cytophagales</taxon>
        <taxon>Spirosomataceae</taxon>
        <taxon>Dyadobacter</taxon>
    </lineage>
</organism>
<dbReference type="SUPFAM" id="SSF55961">
    <property type="entry name" value="Bet v1-like"/>
    <property type="match status" value="1"/>
</dbReference>
<dbReference type="Proteomes" id="UP000680038">
    <property type="component" value="Unassembled WGS sequence"/>
</dbReference>
<keyword evidence="4" id="KW-1185">Reference proteome</keyword>
<reference evidence="3" key="1">
    <citation type="submission" date="2021-04" db="EMBL/GenBank/DDBJ databases">
        <authorList>
            <person name="Rodrigo-Torres L."/>
            <person name="Arahal R. D."/>
            <person name="Lucena T."/>
        </authorList>
    </citation>
    <scope>NUCLEOTIDE SEQUENCE</scope>
    <source>
        <strain evidence="3">CECT 9275</strain>
    </source>
</reference>
<comment type="similarity">
    <text evidence="1">Belongs to the AHA1 family.</text>
</comment>
<evidence type="ECO:0000256" key="1">
    <source>
        <dbReference type="ARBA" id="ARBA00006817"/>
    </source>
</evidence>
<evidence type="ECO:0000259" key="2">
    <source>
        <dbReference type="Pfam" id="PF08327"/>
    </source>
</evidence>
<dbReference type="Pfam" id="PF08327">
    <property type="entry name" value="AHSA1"/>
    <property type="match status" value="1"/>
</dbReference>
<dbReference type="InterPro" id="IPR023393">
    <property type="entry name" value="START-like_dom_sf"/>
</dbReference>
<accession>A0A916J8X6</accession>